<dbReference type="AlphaFoldDB" id="A0AAU7VWD7"/>
<name>A0AAU7VWD7_9MICO</name>
<evidence type="ECO:0000313" key="1">
    <source>
        <dbReference type="EMBL" id="XBX78788.1"/>
    </source>
</evidence>
<reference evidence="1" key="1">
    <citation type="submission" date="2024-06" db="EMBL/GenBank/DDBJ databases">
        <title>Draft genome sequence of Microbacterium sp. strain A8/3-1, isolated from Oxytropis tragacanthoides Fisch. ex DC. Root nodules in the Altai region of Russia.</title>
        <authorList>
            <person name="Sazanova A."/>
            <person name="Guro P."/>
            <person name="Kuznetsova I."/>
            <person name="Belimov A."/>
            <person name="Safronova V."/>
        </authorList>
    </citation>
    <scope>NUCLEOTIDE SEQUENCE</scope>
    <source>
        <strain evidence="1">A8/3-1</strain>
    </source>
</reference>
<gene>
    <name evidence="1" type="ORF">ABS642_01505</name>
</gene>
<protein>
    <submittedName>
        <fullName evidence="1">Uncharacterized protein</fullName>
    </submittedName>
</protein>
<dbReference type="RefSeq" id="WP_350351997.1">
    <property type="nucleotide sequence ID" value="NZ_CP158357.1"/>
</dbReference>
<dbReference type="EMBL" id="CP158357">
    <property type="protein sequence ID" value="XBX78788.1"/>
    <property type="molecule type" value="Genomic_DNA"/>
</dbReference>
<organism evidence="1">
    <name type="scientific">Microbacterium sp. A8/3-1</name>
    <dbReference type="NCBI Taxonomy" id="3160749"/>
    <lineage>
        <taxon>Bacteria</taxon>
        <taxon>Bacillati</taxon>
        <taxon>Actinomycetota</taxon>
        <taxon>Actinomycetes</taxon>
        <taxon>Micrococcales</taxon>
        <taxon>Microbacteriaceae</taxon>
        <taxon>Microbacterium</taxon>
    </lineage>
</organism>
<proteinExistence type="predicted"/>
<accession>A0AAU7VWD7</accession>
<sequence length="120" mass="13388">MFHRDYVVRHPSGRGWVYAIVGAGLASLVRPRSEDEGLRNGELRASVPTGDTRTGEYIRELMRVVRTGGRSVFAVDPMTKDIARRAERNFIAWPDAASRFGAKEAPLLTNGPTAWFTVDR</sequence>